<protein>
    <submittedName>
        <fullName evidence="3">Uncharacterized protein</fullName>
    </submittedName>
</protein>
<reference evidence="3" key="2">
    <citation type="submission" date="2023-06" db="EMBL/GenBank/DDBJ databases">
        <authorList>
            <consortium name="Lawrence Berkeley National Laboratory"/>
            <person name="Haridas S."/>
            <person name="Hensen N."/>
            <person name="Bonometti L."/>
            <person name="Westerberg I."/>
            <person name="Brannstrom I.O."/>
            <person name="Guillou S."/>
            <person name="Cros-Aarteil S."/>
            <person name="Calhoun S."/>
            <person name="Kuo A."/>
            <person name="Mondo S."/>
            <person name="Pangilinan J."/>
            <person name="Riley R."/>
            <person name="Labutti K."/>
            <person name="Andreopoulos B."/>
            <person name="Lipzen A."/>
            <person name="Chen C."/>
            <person name="Yanf M."/>
            <person name="Daum C."/>
            <person name="Ng V."/>
            <person name="Clum A."/>
            <person name="Steindorff A."/>
            <person name="Ohm R."/>
            <person name="Martin F."/>
            <person name="Silar P."/>
            <person name="Natvig D."/>
            <person name="Lalanne C."/>
            <person name="Gautier V."/>
            <person name="Ament-Velasquez S.L."/>
            <person name="Kruys A."/>
            <person name="Hutchinson M.I."/>
            <person name="Powell A.J."/>
            <person name="Barry K."/>
            <person name="Miller A.N."/>
            <person name="Grigoriev I.V."/>
            <person name="Debuchy R."/>
            <person name="Gladieux P."/>
            <person name="Thoren M.H."/>
            <person name="Johannesson H."/>
        </authorList>
    </citation>
    <scope>NUCLEOTIDE SEQUENCE</scope>
    <source>
        <strain evidence="3">CBS 958.72</strain>
    </source>
</reference>
<sequence>MAELENYLLRMAREVSRRNTRLEEELRDLRSNLEAEKTALETEGKAKLKRQQTIKRMLQDGECQAKDLEIEIQQLQESLRERQDWLKNVQQSNEDLEQEHRQLERSIEIHRTREEQVYRKHNTQENELRRSFEKWAAPYQSAIEPFASTLPEATPAPEPRNPNQAANHPRMSPAAQDDRDETIILPHSNLEDDNEDSQPRRSDRPTRTSRPANEPDRATSNQHRKRGAAETDNSGLTEDSVPQKRQRLGSQQRTIDFEEVYQNGSAEEKHFIIEWPKETGKWYILLCEEHHKHFHKHPLQGAAKHLSGRQHGNLNRGFDNAIEQLGILVQNCTEEKAKLNNQVLRDFLRAYQSQDNSHQITQGEEPPRESHAGSPHLQDDTGRQSSTIAAQAAHPDKHEKAKGKHEKPKATKSRDCPGIINPDAGKVYRAIHEGKVYTCLILPLGSFQSAGVEGNLYNSDLAHEIPVCYDKSGGTIVGWAAEYQDRRKSVRNRRFPILFFVDLEVPDEGHIKIPEDRAALMWMRASKLRSFDLDDPECRNAKGYEGARKFCKRMGLVGSQAPTEGPGRDSNQSGEHSSGRATSNGPQLAEEEQDMIIVLPSPSSPSSTNMASEAEARNWRARNRRARTR</sequence>
<evidence type="ECO:0000256" key="1">
    <source>
        <dbReference type="SAM" id="Coils"/>
    </source>
</evidence>
<feature type="compositionally biased region" description="Basic residues" evidence="2">
    <location>
        <begin position="619"/>
        <end position="629"/>
    </location>
</feature>
<keyword evidence="4" id="KW-1185">Reference proteome</keyword>
<proteinExistence type="predicted"/>
<name>A0AAE0NMC0_9PEZI</name>
<comment type="caution">
    <text evidence="3">The sequence shown here is derived from an EMBL/GenBank/DDBJ whole genome shotgun (WGS) entry which is preliminary data.</text>
</comment>
<feature type="compositionally biased region" description="Polar residues" evidence="2">
    <location>
        <begin position="569"/>
        <end position="586"/>
    </location>
</feature>
<organism evidence="3 4">
    <name type="scientific">Lasiosphaeria ovina</name>
    <dbReference type="NCBI Taxonomy" id="92902"/>
    <lineage>
        <taxon>Eukaryota</taxon>
        <taxon>Fungi</taxon>
        <taxon>Dikarya</taxon>
        <taxon>Ascomycota</taxon>
        <taxon>Pezizomycotina</taxon>
        <taxon>Sordariomycetes</taxon>
        <taxon>Sordariomycetidae</taxon>
        <taxon>Sordariales</taxon>
        <taxon>Lasiosphaeriaceae</taxon>
        <taxon>Lasiosphaeria</taxon>
    </lineage>
</organism>
<feature type="compositionally biased region" description="Low complexity" evidence="2">
    <location>
        <begin position="600"/>
        <end position="613"/>
    </location>
</feature>
<feature type="compositionally biased region" description="Basic and acidic residues" evidence="2">
    <location>
        <begin position="365"/>
        <end position="382"/>
    </location>
</feature>
<dbReference type="EMBL" id="JAULSN010000001">
    <property type="protein sequence ID" value="KAK3384045.1"/>
    <property type="molecule type" value="Genomic_DNA"/>
</dbReference>
<evidence type="ECO:0000313" key="4">
    <source>
        <dbReference type="Proteomes" id="UP001287356"/>
    </source>
</evidence>
<evidence type="ECO:0000256" key="2">
    <source>
        <dbReference type="SAM" id="MobiDB-lite"/>
    </source>
</evidence>
<feature type="compositionally biased region" description="Basic and acidic residues" evidence="2">
    <location>
        <begin position="197"/>
        <end position="206"/>
    </location>
</feature>
<feature type="region of interest" description="Disordered" evidence="2">
    <location>
        <begin position="557"/>
        <end position="629"/>
    </location>
</feature>
<reference evidence="3" key="1">
    <citation type="journal article" date="2023" name="Mol. Phylogenet. Evol.">
        <title>Genome-scale phylogeny and comparative genomics of the fungal order Sordariales.</title>
        <authorList>
            <person name="Hensen N."/>
            <person name="Bonometti L."/>
            <person name="Westerberg I."/>
            <person name="Brannstrom I.O."/>
            <person name="Guillou S."/>
            <person name="Cros-Aarteil S."/>
            <person name="Calhoun S."/>
            <person name="Haridas S."/>
            <person name="Kuo A."/>
            <person name="Mondo S."/>
            <person name="Pangilinan J."/>
            <person name="Riley R."/>
            <person name="LaButti K."/>
            <person name="Andreopoulos B."/>
            <person name="Lipzen A."/>
            <person name="Chen C."/>
            <person name="Yan M."/>
            <person name="Daum C."/>
            <person name="Ng V."/>
            <person name="Clum A."/>
            <person name="Steindorff A."/>
            <person name="Ohm R.A."/>
            <person name="Martin F."/>
            <person name="Silar P."/>
            <person name="Natvig D.O."/>
            <person name="Lalanne C."/>
            <person name="Gautier V."/>
            <person name="Ament-Velasquez S.L."/>
            <person name="Kruys A."/>
            <person name="Hutchinson M.I."/>
            <person name="Powell A.J."/>
            <person name="Barry K."/>
            <person name="Miller A.N."/>
            <person name="Grigoriev I.V."/>
            <person name="Debuchy R."/>
            <person name="Gladieux P."/>
            <person name="Hiltunen Thoren M."/>
            <person name="Johannesson H."/>
        </authorList>
    </citation>
    <scope>NUCLEOTIDE SEQUENCE</scope>
    <source>
        <strain evidence="3">CBS 958.72</strain>
    </source>
</reference>
<dbReference type="AlphaFoldDB" id="A0AAE0NMC0"/>
<dbReference type="Proteomes" id="UP001287356">
    <property type="component" value="Unassembled WGS sequence"/>
</dbReference>
<keyword evidence="1" id="KW-0175">Coiled coil</keyword>
<feature type="region of interest" description="Disordered" evidence="2">
    <location>
        <begin position="354"/>
        <end position="418"/>
    </location>
</feature>
<accession>A0AAE0NMC0</accession>
<evidence type="ECO:0000313" key="3">
    <source>
        <dbReference type="EMBL" id="KAK3384045.1"/>
    </source>
</evidence>
<feature type="region of interest" description="Disordered" evidence="2">
    <location>
        <begin position="150"/>
        <end position="252"/>
    </location>
</feature>
<gene>
    <name evidence="3" type="ORF">B0T24DRAFT_72445</name>
</gene>
<feature type="coiled-coil region" evidence="1">
    <location>
        <begin position="12"/>
        <end position="113"/>
    </location>
</feature>